<organism evidence="1 2">
    <name type="scientific">Diploscapter pachys</name>
    <dbReference type="NCBI Taxonomy" id="2018661"/>
    <lineage>
        <taxon>Eukaryota</taxon>
        <taxon>Metazoa</taxon>
        <taxon>Ecdysozoa</taxon>
        <taxon>Nematoda</taxon>
        <taxon>Chromadorea</taxon>
        <taxon>Rhabditida</taxon>
        <taxon>Rhabditina</taxon>
        <taxon>Rhabditomorpha</taxon>
        <taxon>Rhabditoidea</taxon>
        <taxon>Rhabditidae</taxon>
        <taxon>Diploscapter</taxon>
    </lineage>
</organism>
<dbReference type="PANTHER" id="PTHR35179">
    <property type="entry name" value="PROTEIN CBG02620"/>
    <property type="match status" value="1"/>
</dbReference>
<dbReference type="PANTHER" id="PTHR35179:SF2">
    <property type="entry name" value="START DOMAIN-CONTAINING PROTEIN"/>
    <property type="match status" value="1"/>
</dbReference>
<keyword evidence="2" id="KW-1185">Reference proteome</keyword>
<dbReference type="AlphaFoldDB" id="A0A2A2KUK8"/>
<reference evidence="1 2" key="1">
    <citation type="journal article" date="2017" name="Curr. Biol.">
        <title>Genome architecture and evolution of a unichromosomal asexual nematode.</title>
        <authorList>
            <person name="Fradin H."/>
            <person name="Zegar C."/>
            <person name="Gutwein M."/>
            <person name="Lucas J."/>
            <person name="Kovtun M."/>
            <person name="Corcoran D."/>
            <person name="Baugh L.R."/>
            <person name="Kiontke K."/>
            <person name="Gunsalus K."/>
            <person name="Fitch D.H."/>
            <person name="Piano F."/>
        </authorList>
    </citation>
    <scope>NUCLEOTIDE SEQUENCE [LARGE SCALE GENOMIC DNA]</scope>
    <source>
        <strain evidence="1">PF1309</strain>
    </source>
</reference>
<accession>A0A2A2KUK8</accession>
<sequence length="385" mass="43192">MADGFWLFEGLEDEPYGLLPLVNLSGKGGPTSTKYVDRIGSYQWFLNDETPTIIVPGQPTESFFWPGGKLMQDHGVVIYDVNHMKVKNGSLDPLIIAARLLSEKKKKPIDFSQYHFITDAVNLQKIFAFAQEAGDGLFRIDCERVGNTVLFSRMEASDLMEIGHVTFDYTLKARMTRPRSIHTTGPFFQLIGYQFGNFRILVRFEVDCADYAAAKVAAVSVDKEEAPPAKEKSDLNPDIEIAKYGEVLPDVPLQLLTTYPQGAGFPFFTWAQLFFTNANQEVVGFFKGNGDFGKPALYNLQDISKMMKPLPYVTLSKVHDCLDKIHKFLTKNRPDFRCGLVWKGKNHLEIFAKHEDADGGISKGVRDFLATQCKDKTDDEEAGAS</sequence>
<proteinExistence type="predicted"/>
<evidence type="ECO:0000313" key="2">
    <source>
        <dbReference type="Proteomes" id="UP000218231"/>
    </source>
</evidence>
<comment type="caution">
    <text evidence="1">The sequence shown here is derived from an EMBL/GenBank/DDBJ whole genome shotgun (WGS) entry which is preliminary data.</text>
</comment>
<evidence type="ECO:0008006" key="3">
    <source>
        <dbReference type="Google" id="ProtNLM"/>
    </source>
</evidence>
<protein>
    <recommendedName>
        <fullName evidence="3">Decapping nuclease</fullName>
    </recommendedName>
</protein>
<dbReference type="Proteomes" id="UP000218231">
    <property type="component" value="Unassembled WGS sequence"/>
</dbReference>
<name>A0A2A2KUK8_9BILA</name>
<dbReference type="OrthoDB" id="5393654at2759"/>
<dbReference type="EMBL" id="LIAE01007677">
    <property type="protein sequence ID" value="PAV77612.1"/>
    <property type="molecule type" value="Genomic_DNA"/>
</dbReference>
<gene>
    <name evidence="1" type="ORF">WR25_20377</name>
</gene>
<evidence type="ECO:0000313" key="1">
    <source>
        <dbReference type="EMBL" id="PAV77612.1"/>
    </source>
</evidence>
<dbReference type="STRING" id="2018661.A0A2A2KUK8"/>